<keyword evidence="2" id="KW-1185">Reference proteome</keyword>
<organism evidence="1 2">
    <name type="scientific">Amblyomma americanum</name>
    <name type="common">Lone star tick</name>
    <dbReference type="NCBI Taxonomy" id="6943"/>
    <lineage>
        <taxon>Eukaryota</taxon>
        <taxon>Metazoa</taxon>
        <taxon>Ecdysozoa</taxon>
        <taxon>Arthropoda</taxon>
        <taxon>Chelicerata</taxon>
        <taxon>Arachnida</taxon>
        <taxon>Acari</taxon>
        <taxon>Parasitiformes</taxon>
        <taxon>Ixodida</taxon>
        <taxon>Ixodoidea</taxon>
        <taxon>Ixodidae</taxon>
        <taxon>Amblyomminae</taxon>
        <taxon>Amblyomma</taxon>
    </lineage>
</organism>
<name>A0AAQ4ES86_AMBAM</name>
<dbReference type="AlphaFoldDB" id="A0AAQ4ES86"/>
<dbReference type="GO" id="GO:0012505">
    <property type="term" value="C:endomembrane system"/>
    <property type="evidence" value="ECO:0007669"/>
    <property type="project" value="TreeGrafter"/>
</dbReference>
<dbReference type="InterPro" id="IPR036928">
    <property type="entry name" value="AS_sf"/>
</dbReference>
<accession>A0AAQ4ES86</accession>
<dbReference type="PANTHER" id="PTHR43372">
    <property type="entry name" value="FATTY-ACID AMIDE HYDROLASE"/>
    <property type="match status" value="1"/>
</dbReference>
<dbReference type="Gene3D" id="3.90.1300.10">
    <property type="entry name" value="Amidase signature (AS) domain"/>
    <property type="match status" value="1"/>
</dbReference>
<dbReference type="EMBL" id="JARKHS020011691">
    <property type="protein sequence ID" value="KAK8777577.1"/>
    <property type="molecule type" value="Genomic_DNA"/>
</dbReference>
<dbReference type="InterPro" id="IPR052739">
    <property type="entry name" value="FAAH2"/>
</dbReference>
<evidence type="ECO:0000313" key="2">
    <source>
        <dbReference type="Proteomes" id="UP001321473"/>
    </source>
</evidence>
<proteinExistence type="predicted"/>
<evidence type="ECO:0000313" key="1">
    <source>
        <dbReference type="EMBL" id="KAK8777577.1"/>
    </source>
</evidence>
<gene>
    <name evidence="1" type="ORF">V5799_029079</name>
</gene>
<comment type="caution">
    <text evidence="1">The sequence shown here is derived from an EMBL/GenBank/DDBJ whole genome shotgun (WGS) entry which is preliminary data.</text>
</comment>
<dbReference type="SUPFAM" id="SSF75304">
    <property type="entry name" value="Amidase signature (AS) enzymes"/>
    <property type="match status" value="1"/>
</dbReference>
<dbReference type="Proteomes" id="UP001321473">
    <property type="component" value="Unassembled WGS sequence"/>
</dbReference>
<dbReference type="PANTHER" id="PTHR43372:SF3">
    <property type="entry name" value="AT07710P-RELATED"/>
    <property type="match status" value="1"/>
</dbReference>
<reference evidence="1 2" key="1">
    <citation type="journal article" date="2023" name="Arcadia Sci">
        <title>De novo assembly of a long-read Amblyomma americanum tick genome.</title>
        <authorList>
            <person name="Chou S."/>
            <person name="Poskanzer K.E."/>
            <person name="Rollins M."/>
            <person name="Thuy-Boun P.S."/>
        </authorList>
    </citation>
    <scope>NUCLEOTIDE SEQUENCE [LARGE SCALE GENOMIC DNA]</scope>
    <source>
        <strain evidence="1">F_SG_1</strain>
        <tissue evidence="1">Salivary glands</tissue>
    </source>
</reference>
<sequence length="278" mass="31627">MWSALVENICCYHGEVFVLTMSSCASARPAQVSSEAVVRTYWRRVRDVEPLVNAVVDERFDAALKEARAADELVQCSSPQELECTKPLLGVPFVTKCSVMVQACIYSQVNLSKLRIFYADDEGCKFFSRIHPDIKEALRRVCSYLGREFGSPVERIRLGEASLTSKMWAALFTASKCEPISRFFTDDDGRPINPWLELIKIFCGNSKHTFPAVLVTLLERHSMFKTDSDSTRYYLTMVFISRKCKSPPVFTCYRGKTILFVSFCPTTPGRRETQRCKN</sequence>
<protein>
    <submittedName>
        <fullName evidence="1">Uncharacterized protein</fullName>
    </submittedName>
</protein>